<protein>
    <submittedName>
        <fullName evidence="1">Uncharacterized protein</fullName>
    </submittedName>
</protein>
<dbReference type="EMBL" id="CP086720">
    <property type="protein sequence ID" value="WOO85506.1"/>
    <property type="molecule type" value="Genomic_DNA"/>
</dbReference>
<reference evidence="1" key="1">
    <citation type="submission" date="2023-10" db="EMBL/GenBank/DDBJ databases">
        <authorList>
            <person name="Noh H."/>
        </authorList>
    </citation>
    <scope>NUCLEOTIDE SEQUENCE</scope>
    <source>
        <strain evidence="1">DUCC4014</strain>
    </source>
</reference>
<keyword evidence="2" id="KW-1185">Reference proteome</keyword>
<organism evidence="1 2">
    <name type="scientific">Vanrija pseudolonga</name>
    <dbReference type="NCBI Taxonomy" id="143232"/>
    <lineage>
        <taxon>Eukaryota</taxon>
        <taxon>Fungi</taxon>
        <taxon>Dikarya</taxon>
        <taxon>Basidiomycota</taxon>
        <taxon>Agaricomycotina</taxon>
        <taxon>Tremellomycetes</taxon>
        <taxon>Trichosporonales</taxon>
        <taxon>Trichosporonaceae</taxon>
        <taxon>Vanrija</taxon>
    </lineage>
</organism>
<name>A0AAF0YIY7_9TREE</name>
<evidence type="ECO:0000313" key="1">
    <source>
        <dbReference type="EMBL" id="WOO85506.1"/>
    </source>
</evidence>
<dbReference type="AlphaFoldDB" id="A0AAF0YIY7"/>
<proteinExistence type="predicted"/>
<dbReference type="GeneID" id="87812170"/>
<dbReference type="Proteomes" id="UP000827549">
    <property type="component" value="Chromosome 7"/>
</dbReference>
<accession>A0AAF0YIY7</accession>
<evidence type="ECO:0000313" key="2">
    <source>
        <dbReference type="Proteomes" id="UP000827549"/>
    </source>
</evidence>
<gene>
    <name evidence="1" type="ORF">LOC62_07G009006</name>
</gene>
<dbReference type="RefSeq" id="XP_062631532.1">
    <property type="nucleotide sequence ID" value="XM_062775548.1"/>
</dbReference>
<sequence>MNVPAGALDQLYIDTYPSSFKENEERFRLKETIVSSFSELLVRDQTSCTVFQRSSTLGAAPLDAASVFFPILHEDGMWSLIVILPSYRCILHFLWARVDRVLARQLESACCLRWYSSLPEPTGWEKYTARDKKNPGEWPAVHYNT</sequence>